<evidence type="ECO:0000256" key="5">
    <source>
        <dbReference type="ARBA" id="ARBA00023237"/>
    </source>
</evidence>
<dbReference type="Pfam" id="PF07980">
    <property type="entry name" value="SusD_RagB"/>
    <property type="match status" value="1"/>
</dbReference>
<dbReference type="EMBL" id="AWSV01000039">
    <property type="protein sequence ID" value="ERI88384.1"/>
    <property type="molecule type" value="Genomic_DNA"/>
</dbReference>
<dbReference type="AlphaFoldDB" id="U2CD08"/>
<comment type="similarity">
    <text evidence="2">Belongs to the SusD family.</text>
</comment>
<evidence type="ECO:0000313" key="10">
    <source>
        <dbReference type="EMBL" id="ERI88384.1"/>
    </source>
</evidence>
<feature type="region of interest" description="Disordered" evidence="6">
    <location>
        <begin position="479"/>
        <end position="500"/>
    </location>
</feature>
<keyword evidence="3 7" id="KW-0732">Signal</keyword>
<dbReference type="InterPro" id="IPR012944">
    <property type="entry name" value="SusD_RagB_dom"/>
</dbReference>
<comment type="caution">
    <text evidence="10">The sequence shown here is derived from an EMBL/GenBank/DDBJ whole genome shotgun (WGS) entry which is preliminary data.</text>
</comment>
<comment type="subcellular location">
    <subcellularLocation>
        <location evidence="1">Cell outer membrane</location>
    </subcellularLocation>
</comment>
<evidence type="ECO:0008006" key="12">
    <source>
        <dbReference type="Google" id="ProtNLM"/>
    </source>
</evidence>
<evidence type="ECO:0000256" key="7">
    <source>
        <dbReference type="SAM" id="SignalP"/>
    </source>
</evidence>
<evidence type="ECO:0000256" key="4">
    <source>
        <dbReference type="ARBA" id="ARBA00023136"/>
    </source>
</evidence>
<accession>U2CD08</accession>
<reference evidence="10 11" key="1">
    <citation type="submission" date="2013-08" db="EMBL/GenBank/DDBJ databases">
        <authorList>
            <person name="Weinstock G."/>
            <person name="Sodergren E."/>
            <person name="Wylie T."/>
            <person name="Fulton L."/>
            <person name="Fulton R."/>
            <person name="Fronick C."/>
            <person name="O'Laughlin M."/>
            <person name="Godfrey J."/>
            <person name="Miner T."/>
            <person name="Herter B."/>
            <person name="Appelbaum E."/>
            <person name="Cordes M."/>
            <person name="Lek S."/>
            <person name="Wollam A."/>
            <person name="Pepin K.H."/>
            <person name="Palsikar V.B."/>
            <person name="Mitreva M."/>
            <person name="Wilson R.K."/>
        </authorList>
    </citation>
    <scope>NUCLEOTIDE SEQUENCE [LARGE SCALE GENOMIC DNA]</scope>
    <source>
        <strain evidence="10 11">F0041</strain>
    </source>
</reference>
<evidence type="ECO:0000256" key="2">
    <source>
        <dbReference type="ARBA" id="ARBA00006275"/>
    </source>
</evidence>
<evidence type="ECO:0000256" key="1">
    <source>
        <dbReference type="ARBA" id="ARBA00004442"/>
    </source>
</evidence>
<dbReference type="Gene3D" id="1.25.40.390">
    <property type="match status" value="1"/>
</dbReference>
<evidence type="ECO:0000256" key="6">
    <source>
        <dbReference type="SAM" id="MobiDB-lite"/>
    </source>
</evidence>
<evidence type="ECO:0000313" key="11">
    <source>
        <dbReference type="Proteomes" id="UP000016496"/>
    </source>
</evidence>
<sequence>MRNLFTNIIIGLFALGVCASCDTFLNETPDNRLRLDSYEKIAELLTNAYPNGSGVFMEWMSDNVGADPKNVQRLDMTQAYRWQNVELEGQDTPSFYWSSHYNAIAHANQALQALEEIEKNDSERRNAIRGEALACRAFAHFMLVNVFAKTYDPQTAATDPGVVIMEKAEVTLLAQYKRSSVQEVYDFIEKDLLEAIDLASDRFLKNSGKYHFNRSAILAFASRFFLFKKDYPKAEKYATELLGHGYNPQFIRDYSRVYTGASSEVIARKFTDPALASNLLLIRKDVLYGYKAYAGYRFNQDVYQSMVISKNDKRFSVSYSYGNGSTTSFLPKFQRDLIRRTSITSSSGFPYTVEVALRGEEVFFNRLEAWVMMGDEKKAEFESQLGAYLKSVYGGTLDYATLHANYKKVYKDLTESELRLQMVLDERRREFVEEGLRWFDIRRHYLPVVHVDMEGTVNALRPDDPRKVLQIPQTAITHGGLQPNVREDSPEPKEHLVTYN</sequence>
<keyword evidence="4" id="KW-0472">Membrane</keyword>
<dbReference type="SUPFAM" id="SSF48452">
    <property type="entry name" value="TPR-like"/>
    <property type="match status" value="1"/>
</dbReference>
<dbReference type="RefSeq" id="WP_021643959.1">
    <property type="nucleotide sequence ID" value="NZ_KE993057.1"/>
</dbReference>
<name>U2CD08_9BACE</name>
<evidence type="ECO:0000256" key="3">
    <source>
        <dbReference type="ARBA" id="ARBA00022729"/>
    </source>
</evidence>
<dbReference type="OrthoDB" id="729505at2"/>
<proteinExistence type="inferred from homology"/>
<feature type="domain" description="SusD-like N-terminal" evidence="9">
    <location>
        <begin position="24"/>
        <end position="226"/>
    </location>
</feature>
<dbReference type="PATRIC" id="fig|1321819.3.peg.546"/>
<dbReference type="Pfam" id="PF14322">
    <property type="entry name" value="SusD-like_3"/>
    <property type="match status" value="1"/>
</dbReference>
<dbReference type="InterPro" id="IPR033985">
    <property type="entry name" value="SusD-like_N"/>
</dbReference>
<evidence type="ECO:0000259" key="8">
    <source>
        <dbReference type="Pfam" id="PF07980"/>
    </source>
</evidence>
<feature type="compositionally biased region" description="Basic and acidic residues" evidence="6">
    <location>
        <begin position="485"/>
        <end position="500"/>
    </location>
</feature>
<organism evidence="10 11">
    <name type="scientific">Bacteroides pyogenes F0041</name>
    <dbReference type="NCBI Taxonomy" id="1321819"/>
    <lineage>
        <taxon>Bacteria</taxon>
        <taxon>Pseudomonadati</taxon>
        <taxon>Bacteroidota</taxon>
        <taxon>Bacteroidia</taxon>
        <taxon>Bacteroidales</taxon>
        <taxon>Bacteroidaceae</taxon>
        <taxon>Bacteroides</taxon>
    </lineage>
</organism>
<evidence type="ECO:0000259" key="9">
    <source>
        <dbReference type="Pfam" id="PF14322"/>
    </source>
</evidence>
<protein>
    <recommendedName>
        <fullName evidence="12">SusD family protein</fullName>
    </recommendedName>
</protein>
<dbReference type="GO" id="GO:0009279">
    <property type="term" value="C:cell outer membrane"/>
    <property type="evidence" value="ECO:0007669"/>
    <property type="project" value="UniProtKB-SubCell"/>
</dbReference>
<dbReference type="HOGENOM" id="CLU_015553_2_0_10"/>
<feature type="chain" id="PRO_5004624337" description="SusD family protein" evidence="7">
    <location>
        <begin position="20"/>
        <end position="500"/>
    </location>
</feature>
<gene>
    <name evidence="10" type="ORF">HMPREF1981_00585</name>
</gene>
<feature type="domain" description="RagB/SusD" evidence="8">
    <location>
        <begin position="408"/>
        <end position="445"/>
    </location>
</feature>
<dbReference type="InterPro" id="IPR011990">
    <property type="entry name" value="TPR-like_helical_dom_sf"/>
</dbReference>
<dbReference type="Proteomes" id="UP000016496">
    <property type="component" value="Unassembled WGS sequence"/>
</dbReference>
<feature type="signal peptide" evidence="7">
    <location>
        <begin position="1"/>
        <end position="19"/>
    </location>
</feature>
<keyword evidence="5" id="KW-0998">Cell outer membrane</keyword>